<dbReference type="RefSeq" id="WP_143690410.1">
    <property type="nucleotide sequence ID" value="NZ_FTNT01000010.1"/>
</dbReference>
<gene>
    <name evidence="1" type="ORF">SAMN05445060_3120</name>
</gene>
<evidence type="ECO:0000313" key="1">
    <source>
        <dbReference type="EMBL" id="SIS16448.1"/>
    </source>
</evidence>
<organism evidence="1 2">
    <name type="scientific">Williamsia sterculiae</name>
    <dbReference type="NCBI Taxonomy" id="1344003"/>
    <lineage>
        <taxon>Bacteria</taxon>
        <taxon>Bacillati</taxon>
        <taxon>Actinomycetota</taxon>
        <taxon>Actinomycetes</taxon>
        <taxon>Mycobacteriales</taxon>
        <taxon>Nocardiaceae</taxon>
        <taxon>Williamsia</taxon>
    </lineage>
</organism>
<dbReference type="STRING" id="1344003.SAMN05445060_3120"/>
<dbReference type="OrthoDB" id="5143202at2"/>
<dbReference type="AlphaFoldDB" id="A0A1N7GVJ0"/>
<dbReference type="Proteomes" id="UP000186218">
    <property type="component" value="Unassembled WGS sequence"/>
</dbReference>
<sequence>MARVTILDVEDHSLDADDLIRRRTLIRSGIATDNDIRASLAAGDIARIWRGVYYAIDPQRFGRMIFDALDACALSGEVGFSA</sequence>
<reference evidence="1 2" key="1">
    <citation type="submission" date="2017-01" db="EMBL/GenBank/DDBJ databases">
        <authorList>
            <person name="Mah S.A."/>
            <person name="Swanson W.J."/>
            <person name="Moy G.W."/>
            <person name="Vacquier V.D."/>
        </authorList>
    </citation>
    <scope>NUCLEOTIDE SEQUENCE [LARGE SCALE GENOMIC DNA]</scope>
    <source>
        <strain evidence="1 2">CPCC 203464</strain>
    </source>
</reference>
<accession>A0A1N7GVJ0</accession>
<name>A0A1N7GVJ0_9NOCA</name>
<dbReference type="EMBL" id="FTNT01000010">
    <property type="protein sequence ID" value="SIS16448.1"/>
    <property type="molecule type" value="Genomic_DNA"/>
</dbReference>
<proteinExistence type="predicted"/>
<evidence type="ECO:0000313" key="2">
    <source>
        <dbReference type="Proteomes" id="UP000186218"/>
    </source>
</evidence>
<protein>
    <submittedName>
        <fullName evidence="1">Uncharacterized protein</fullName>
    </submittedName>
</protein>
<keyword evidence="2" id="KW-1185">Reference proteome</keyword>